<dbReference type="InterPro" id="IPR050782">
    <property type="entry name" value="PP1_regulatory_subunit_3"/>
</dbReference>
<dbReference type="RefSeq" id="WP_077849509.1">
    <property type="nucleotide sequence ID" value="NZ_LZZM01000218.1"/>
</dbReference>
<dbReference type="Pfam" id="PF03370">
    <property type="entry name" value="CBM_21"/>
    <property type="match status" value="2"/>
</dbReference>
<reference evidence="2 3" key="1">
    <citation type="submission" date="2016-05" db="EMBL/GenBank/DDBJ databases">
        <title>Microbial solvent formation.</title>
        <authorList>
            <person name="Poehlein A."/>
            <person name="Montoya Solano J.D."/>
            <person name="Flitsch S."/>
            <person name="Krabben P."/>
            <person name="Duerre P."/>
            <person name="Daniel R."/>
        </authorList>
    </citation>
    <scope>NUCLEOTIDE SEQUENCE [LARGE SCALE GENOMIC DNA]</scope>
    <source>
        <strain evidence="2 3">DSM 2619</strain>
    </source>
</reference>
<evidence type="ECO:0000313" key="3">
    <source>
        <dbReference type="Proteomes" id="UP000190890"/>
    </source>
</evidence>
<name>A0A1S8T7E6_9CLOT</name>
<organism evidence="2 3">
    <name type="scientific">Clostridium puniceum</name>
    <dbReference type="NCBI Taxonomy" id="29367"/>
    <lineage>
        <taxon>Bacteria</taxon>
        <taxon>Bacillati</taxon>
        <taxon>Bacillota</taxon>
        <taxon>Clostridia</taxon>
        <taxon>Eubacteriales</taxon>
        <taxon>Clostridiaceae</taxon>
        <taxon>Clostridium</taxon>
    </lineage>
</organism>
<dbReference type="Gene3D" id="2.60.40.2440">
    <property type="entry name" value="Carbohydrate binding type-21 domain"/>
    <property type="match status" value="2"/>
</dbReference>
<dbReference type="PANTHER" id="PTHR12307:SF36">
    <property type="entry name" value="GLYCOGEN-BINDING SUBUNIT 76A"/>
    <property type="match status" value="1"/>
</dbReference>
<keyword evidence="3" id="KW-1185">Reference proteome</keyword>
<dbReference type="PANTHER" id="PTHR12307">
    <property type="entry name" value="PROTEIN PHOSPHATASE 1 REGULATORY SUBUNIT"/>
    <property type="match status" value="1"/>
</dbReference>
<protein>
    <submittedName>
        <fullName evidence="2">Putative phosphatase regulatory subunit</fullName>
    </submittedName>
</protein>
<dbReference type="GO" id="GO:0005979">
    <property type="term" value="P:regulation of glycogen biosynthetic process"/>
    <property type="evidence" value="ECO:0007669"/>
    <property type="project" value="TreeGrafter"/>
</dbReference>
<dbReference type="Proteomes" id="UP000190890">
    <property type="component" value="Unassembled WGS sequence"/>
</dbReference>
<dbReference type="InterPro" id="IPR005036">
    <property type="entry name" value="CBM21_dom"/>
</dbReference>
<dbReference type="GO" id="GO:0000164">
    <property type="term" value="C:protein phosphatase type 1 complex"/>
    <property type="evidence" value="ECO:0007669"/>
    <property type="project" value="TreeGrafter"/>
</dbReference>
<dbReference type="PROSITE" id="PS51159">
    <property type="entry name" value="CBM21"/>
    <property type="match status" value="1"/>
</dbReference>
<dbReference type="EMBL" id="LZZM01000218">
    <property type="protein sequence ID" value="OOM73385.1"/>
    <property type="molecule type" value="Genomic_DNA"/>
</dbReference>
<comment type="caution">
    <text evidence="2">The sequence shown here is derived from an EMBL/GenBank/DDBJ whole genome shotgun (WGS) entry which is preliminary data.</text>
</comment>
<evidence type="ECO:0000259" key="1">
    <source>
        <dbReference type="PROSITE" id="PS51159"/>
    </source>
</evidence>
<gene>
    <name evidence="2" type="ORF">CLPUN_45850</name>
</gene>
<dbReference type="GO" id="GO:0008157">
    <property type="term" value="F:protein phosphatase 1 binding"/>
    <property type="evidence" value="ECO:0007669"/>
    <property type="project" value="TreeGrafter"/>
</dbReference>
<sequence>MNLSRYTKKCYLFTLMIFIFSTLLIMDNSIKVVKAAEKPVELYYTYNNPYYIGDYRTIYIKTNVNGDNESVAIHGIDSENSEEWKDYSGSYVNTLGDGSKIWKVDLSYVGSSIEYAIKYQVNGETYWDNNNGNNYTNKNILGAAVIGVNPIGPEYKNPSNYEIRVNIKNLNYVKNMKVRYTENNWDNNSFKDVPLIYVSTNEDGSELWGTTLTLNENTIGKFHYAVSYKVNGIIYWDNNFGANYDY</sequence>
<dbReference type="STRING" id="29367.CLPUN_45850"/>
<dbReference type="GO" id="GO:2001069">
    <property type="term" value="F:glycogen binding"/>
    <property type="evidence" value="ECO:0007669"/>
    <property type="project" value="TreeGrafter"/>
</dbReference>
<proteinExistence type="predicted"/>
<evidence type="ECO:0000313" key="2">
    <source>
        <dbReference type="EMBL" id="OOM73385.1"/>
    </source>
</evidence>
<dbReference type="AlphaFoldDB" id="A0A1S8T7E6"/>
<dbReference type="InterPro" id="IPR038175">
    <property type="entry name" value="CBM21_dom_sf"/>
</dbReference>
<dbReference type="OrthoDB" id="9812537at2"/>
<accession>A0A1S8T7E6</accession>
<feature type="domain" description="CBM21" evidence="1">
    <location>
        <begin position="133"/>
        <end position="246"/>
    </location>
</feature>